<dbReference type="NCBIfam" id="TIGR03590">
    <property type="entry name" value="PseG"/>
    <property type="match status" value="1"/>
</dbReference>
<organism evidence="3 4">
    <name type="scientific">Noviherbaspirillum denitrificans</name>
    <dbReference type="NCBI Taxonomy" id="1968433"/>
    <lineage>
        <taxon>Bacteria</taxon>
        <taxon>Pseudomonadati</taxon>
        <taxon>Pseudomonadota</taxon>
        <taxon>Betaproteobacteria</taxon>
        <taxon>Burkholderiales</taxon>
        <taxon>Oxalobacteraceae</taxon>
        <taxon>Noviherbaspirillum</taxon>
    </lineage>
</organism>
<dbReference type="Gene3D" id="3.40.50.2000">
    <property type="entry name" value="Glycogen Phosphorylase B"/>
    <property type="match status" value="1"/>
</dbReference>
<accession>A0A254TFC3</accession>
<evidence type="ECO:0000256" key="1">
    <source>
        <dbReference type="PIRSR" id="PIRSR620023-1"/>
    </source>
</evidence>
<dbReference type="Proteomes" id="UP000197535">
    <property type="component" value="Unassembled WGS sequence"/>
</dbReference>
<dbReference type="EMBL" id="LSTO01000001">
    <property type="protein sequence ID" value="OWW21314.1"/>
    <property type="molecule type" value="Genomic_DNA"/>
</dbReference>
<evidence type="ECO:0000313" key="4">
    <source>
        <dbReference type="Proteomes" id="UP000197535"/>
    </source>
</evidence>
<dbReference type="PANTHER" id="PTHR21015">
    <property type="entry name" value="UDP-N-ACETYLGLUCOSAMINE--N-ACETYLMURAMYL-(PENTAPEPTIDE) PYROPHOSPHORYL-UNDECAPRENOL N-ACETYLGLUCOSAMINE TRANSFERASE 1"/>
    <property type="match status" value="1"/>
</dbReference>
<feature type="binding site" evidence="2">
    <location>
        <position position="161"/>
    </location>
    <ligand>
        <name>substrate</name>
    </ligand>
</feature>
<feature type="binding site" evidence="2">
    <location>
        <position position="263"/>
    </location>
    <ligand>
        <name>substrate</name>
    </ligand>
</feature>
<dbReference type="GO" id="GO:0016757">
    <property type="term" value="F:glycosyltransferase activity"/>
    <property type="evidence" value="ECO:0007669"/>
    <property type="project" value="TreeGrafter"/>
</dbReference>
<gene>
    <name evidence="3" type="ORF">AYR66_19365</name>
</gene>
<protein>
    <recommendedName>
        <fullName evidence="5">UDP-2,4-diacetamido-2,4, 6-trideoxy-beta-L-altropyranose hydrolase</fullName>
    </recommendedName>
</protein>
<evidence type="ECO:0000256" key="2">
    <source>
        <dbReference type="PIRSR" id="PIRSR620023-2"/>
    </source>
</evidence>
<evidence type="ECO:0008006" key="5">
    <source>
        <dbReference type="Google" id="ProtNLM"/>
    </source>
</evidence>
<dbReference type="OrthoDB" id="9788924at2"/>
<dbReference type="AlphaFoldDB" id="A0A254TFC3"/>
<proteinExistence type="predicted"/>
<comment type="caution">
    <text evidence="3">The sequence shown here is derived from an EMBL/GenBank/DDBJ whole genome shotgun (WGS) entry which is preliminary data.</text>
</comment>
<dbReference type="RefSeq" id="WP_088708171.1">
    <property type="nucleotide sequence ID" value="NZ_LSTO01000001.1"/>
</dbReference>
<name>A0A254TFC3_9BURK</name>
<dbReference type="InterPro" id="IPR020023">
    <property type="entry name" value="PseG"/>
</dbReference>
<keyword evidence="4" id="KW-1185">Reference proteome</keyword>
<dbReference type="PANTHER" id="PTHR21015:SF22">
    <property type="entry name" value="GLYCOSYLTRANSFERASE"/>
    <property type="match status" value="1"/>
</dbReference>
<evidence type="ECO:0000313" key="3">
    <source>
        <dbReference type="EMBL" id="OWW21314.1"/>
    </source>
</evidence>
<dbReference type="SUPFAM" id="SSF53756">
    <property type="entry name" value="UDP-Glycosyltransferase/glycogen phosphorylase"/>
    <property type="match status" value="1"/>
</dbReference>
<reference evidence="3 4" key="1">
    <citation type="submission" date="2016-02" db="EMBL/GenBank/DDBJ databases">
        <authorList>
            <person name="Wen L."/>
            <person name="He K."/>
            <person name="Yang H."/>
        </authorList>
    </citation>
    <scope>NUCLEOTIDE SEQUENCE [LARGE SCALE GENOMIC DNA]</scope>
    <source>
        <strain evidence="3 4">TSA40</strain>
    </source>
</reference>
<sequence length="346" mass="37292">MTRVAIRADAAVSIGTGHVMRCLAIANALREAGMVVEFVSRELPGNLCDLVHAEGFAVHRLPAGSGTPPGWQEDAEQMLAALSARRVDWLIVDHYGLDARWETKCRAACDRLFVIDDLADRKHDADVLLDQNYGSDIAHRYEGLIPSSCKTLLGPRFALLRPEFGRLAGCARERDGRIERIFVFFGGSDPGNETGKALEGLRALPMQVRLDVVVGSSNPHREQVKEMCAAIPGATYHCQTPSIAELMDAADLAIGAGGTATWERCCLGLPTLQVVLAENQLELTRAVAAYGAAVDLGWGNSLGAEDYRRAVESLDPAAMASMAQRARSLVDGKGALRVVQALMQTE</sequence>
<dbReference type="Gene3D" id="3.40.50.11190">
    <property type="match status" value="1"/>
</dbReference>
<feature type="active site" description="Proton acceptor" evidence="1">
    <location>
        <position position="18"/>
    </location>
</feature>